<feature type="compositionally biased region" description="Pro residues" evidence="1">
    <location>
        <begin position="94"/>
        <end position="107"/>
    </location>
</feature>
<protein>
    <submittedName>
        <fullName evidence="2">Uncharacterized protein</fullName>
    </submittedName>
</protein>
<accession>A0A5J4LE01</accession>
<organism evidence="2 3">
    <name type="scientific">Streptomyces angustmyceticus</name>
    <dbReference type="NCBI Taxonomy" id="285578"/>
    <lineage>
        <taxon>Bacteria</taxon>
        <taxon>Bacillati</taxon>
        <taxon>Actinomycetota</taxon>
        <taxon>Actinomycetes</taxon>
        <taxon>Kitasatosporales</taxon>
        <taxon>Streptomycetaceae</taxon>
        <taxon>Streptomyces</taxon>
    </lineage>
</organism>
<comment type="caution">
    <text evidence="2">The sequence shown here is derived from an EMBL/GenBank/DDBJ whole genome shotgun (WGS) entry which is preliminary data.</text>
</comment>
<feature type="compositionally biased region" description="Basic residues" evidence="1">
    <location>
        <begin position="63"/>
        <end position="77"/>
    </location>
</feature>
<feature type="region of interest" description="Disordered" evidence="1">
    <location>
        <begin position="49"/>
        <end position="107"/>
    </location>
</feature>
<feature type="region of interest" description="Disordered" evidence="1">
    <location>
        <begin position="1"/>
        <end position="33"/>
    </location>
</feature>
<evidence type="ECO:0000313" key="2">
    <source>
        <dbReference type="EMBL" id="GES28878.1"/>
    </source>
</evidence>
<evidence type="ECO:0000313" key="3">
    <source>
        <dbReference type="Proteomes" id="UP000325598"/>
    </source>
</evidence>
<dbReference type="AlphaFoldDB" id="A0A5J4LE01"/>
<dbReference type="Proteomes" id="UP000325598">
    <property type="component" value="Unassembled WGS sequence"/>
</dbReference>
<name>A0A5J4LE01_9ACTN</name>
<feature type="compositionally biased region" description="Low complexity" evidence="1">
    <location>
        <begin position="21"/>
        <end position="33"/>
    </location>
</feature>
<gene>
    <name evidence="2" type="ORF">San01_13650</name>
</gene>
<reference evidence="2 3" key="1">
    <citation type="submission" date="2019-10" db="EMBL/GenBank/DDBJ databases">
        <title>Whole genome shotgun sequence of Streptomyces angustmyceticus NBRC 3934.</title>
        <authorList>
            <person name="Hosoyama A."/>
            <person name="Ichikawa N."/>
            <person name="Kimura A."/>
            <person name="Kitahashi Y."/>
            <person name="Komaki H."/>
            <person name="Uohara A."/>
        </authorList>
    </citation>
    <scope>NUCLEOTIDE SEQUENCE [LARGE SCALE GENOMIC DNA]</scope>
    <source>
        <strain evidence="2 3">NBRC 3934</strain>
    </source>
</reference>
<sequence>MAYATEESGSLQKIGSASRFGSSVSPSRVLSSGRPTIIRFGLKNWLIGGQTRGRPAGAEGGSRCRRASRPRARRPLRRPPAGPVRAGADRVWMPPAPVSFPRPPRTA</sequence>
<proteinExistence type="predicted"/>
<dbReference type="EMBL" id="BLAG01000005">
    <property type="protein sequence ID" value="GES28878.1"/>
    <property type="molecule type" value="Genomic_DNA"/>
</dbReference>
<keyword evidence="3" id="KW-1185">Reference proteome</keyword>
<evidence type="ECO:0000256" key="1">
    <source>
        <dbReference type="SAM" id="MobiDB-lite"/>
    </source>
</evidence>